<evidence type="ECO:0008006" key="4">
    <source>
        <dbReference type="Google" id="ProtNLM"/>
    </source>
</evidence>
<accession>A0A9W6LE15</accession>
<dbReference type="SUPFAM" id="SSF56935">
    <property type="entry name" value="Porins"/>
    <property type="match status" value="1"/>
</dbReference>
<dbReference type="NCBIfam" id="TIGR03016">
    <property type="entry name" value="pepcterm_hypo_1"/>
    <property type="match status" value="1"/>
</dbReference>
<evidence type="ECO:0000313" key="3">
    <source>
        <dbReference type="Proteomes" id="UP001144352"/>
    </source>
</evidence>
<dbReference type="RefSeq" id="WP_214185140.1">
    <property type="nucleotide sequence ID" value="NZ_BSDS01000002.1"/>
</dbReference>
<keyword evidence="3" id="KW-1185">Reference proteome</keyword>
<reference evidence="2" key="1">
    <citation type="submission" date="2022-12" db="EMBL/GenBank/DDBJ databases">
        <title>Reference genome sequencing for broad-spectrum identification of bacterial and archaeal isolates by mass spectrometry.</title>
        <authorList>
            <person name="Sekiguchi Y."/>
            <person name="Tourlousse D.M."/>
        </authorList>
    </citation>
    <scope>NUCLEOTIDE SEQUENCE</scope>
    <source>
        <strain evidence="2">H2</strain>
    </source>
</reference>
<proteinExistence type="predicted"/>
<gene>
    <name evidence="2" type="ORF">GHYDROH2_27550</name>
</gene>
<evidence type="ECO:0000313" key="2">
    <source>
        <dbReference type="EMBL" id="GLI39254.1"/>
    </source>
</evidence>
<organism evidence="2 3">
    <name type="scientific">Geobacter hydrogenophilus</name>
    <dbReference type="NCBI Taxonomy" id="40983"/>
    <lineage>
        <taxon>Bacteria</taxon>
        <taxon>Pseudomonadati</taxon>
        <taxon>Thermodesulfobacteriota</taxon>
        <taxon>Desulfuromonadia</taxon>
        <taxon>Geobacterales</taxon>
        <taxon>Geobacteraceae</taxon>
        <taxon>Geobacter</taxon>
    </lineage>
</organism>
<sequence length="475" mass="53917">MRKVVMGGMLMSCCVATTAHAELKLTPSLIIREEYNDNIDLTNDNRRDDFITTIVPSVNALIDTNLLKLNLDYGLYFKLFAKHSDKNDTSLARTQRIRLDSTFNPIRDILFLKMSEVYARVPIDDRRQVGVGNDFVNTTDSNIFTVNPYLVYPITSSISLTAGYTYKNTWYDDPQGQSAQDHTITGRLTKSFGERLSVYGEYAYRIHRPKDNFRNNMEFISLLLGYKNGIPQFYDFELLSAQSTGWHGYDTHTGMIGTVLQITPKLALNGSVGKIYYYYVLGTQTDLRHVFHPVSGIYLGDYPSSQQTSPANTDSLIWNAQANYLLSDRFSLEAHYSQDFTDSVDQGVYKRDTFGGSIKYNHAIETTLGGFHTKSSYQTVDREDISTGATLNARIPLGANLAANLLGIYTHYKFSPDNVRPITEKTNRFSAQAGLDYTFRIMTMGLGYTWNFNDSNIDTNDYRNNIVWLQGKLTY</sequence>
<name>A0A9W6LE15_9BACT</name>
<dbReference type="EMBL" id="BSDS01000002">
    <property type="protein sequence ID" value="GLI39254.1"/>
    <property type="molecule type" value="Genomic_DNA"/>
</dbReference>
<feature type="chain" id="PRO_5040720242" description="TIGR03016 family PEP-CTERM system-associated outer membrane protein" evidence="1">
    <location>
        <begin position="22"/>
        <end position="475"/>
    </location>
</feature>
<protein>
    <recommendedName>
        <fullName evidence="4">TIGR03016 family PEP-CTERM system-associated outer membrane protein</fullName>
    </recommendedName>
</protein>
<comment type="caution">
    <text evidence="2">The sequence shown here is derived from an EMBL/GenBank/DDBJ whole genome shotgun (WGS) entry which is preliminary data.</text>
</comment>
<evidence type="ECO:0000256" key="1">
    <source>
        <dbReference type="SAM" id="SignalP"/>
    </source>
</evidence>
<dbReference type="AlphaFoldDB" id="A0A9W6LE15"/>
<feature type="signal peptide" evidence="1">
    <location>
        <begin position="1"/>
        <end position="21"/>
    </location>
</feature>
<keyword evidence="1" id="KW-0732">Signal</keyword>
<dbReference type="InterPro" id="IPR017467">
    <property type="entry name" value="CHP03016_PEP-CTERM"/>
</dbReference>
<dbReference type="Proteomes" id="UP001144352">
    <property type="component" value="Unassembled WGS sequence"/>
</dbReference>